<keyword evidence="6 7" id="KW-0961">Cell wall biogenesis/degradation</keyword>
<feature type="active site" description="Proton donor/acceptor" evidence="7">
    <location>
        <position position="199"/>
    </location>
</feature>
<dbReference type="Gene3D" id="3.40.50.1860">
    <property type="match status" value="2"/>
</dbReference>
<sequence>MTKSGSRAPHVLVYDSGVGGLSILDEIRLAHPGLKVSYLSDNDGFPYGRKPSTFVIERCLSVLKSFRSQTSSAADILVIACNTASTLALPALREEFSEPVVGVVPAIKPAAEYSANRYIGLLATPATIRRPYTQQLIQDFAKDCHLVMKGSSSLVDLAESKLRQAVVNRAELRSVLRRFREANAANPHPEKLDCLVLACTHFPLLADEIQDFMGPQVRLLDSGEAIARRVGYWLSQLGLYTGSTAEAGDTWFTRESADTDMLARALKTRMLNPPGVLRAEHHQSLSSANKSAMK</sequence>
<keyword evidence="3 7" id="KW-0133">Cell shape</keyword>
<accession>A0ABT8TGK4</accession>
<dbReference type="PANTHER" id="PTHR21198">
    <property type="entry name" value="GLUTAMATE RACEMASE"/>
    <property type="match status" value="1"/>
</dbReference>
<evidence type="ECO:0000256" key="4">
    <source>
        <dbReference type="ARBA" id="ARBA00022984"/>
    </source>
</evidence>
<dbReference type="PROSITE" id="PS00923">
    <property type="entry name" value="ASP_GLU_RACEMASE_1"/>
    <property type="match status" value="1"/>
</dbReference>
<keyword evidence="4 7" id="KW-0573">Peptidoglycan synthesis</keyword>
<dbReference type="Proteomes" id="UP001168380">
    <property type="component" value="Unassembled WGS sequence"/>
</dbReference>
<comment type="pathway">
    <text evidence="7">Cell wall biogenesis; peptidoglycan biosynthesis.</text>
</comment>
<organism evidence="8 9">
    <name type="scientific">Gilvimarinus algae</name>
    <dbReference type="NCBI Taxonomy" id="3058037"/>
    <lineage>
        <taxon>Bacteria</taxon>
        <taxon>Pseudomonadati</taxon>
        <taxon>Pseudomonadota</taxon>
        <taxon>Gammaproteobacteria</taxon>
        <taxon>Cellvibrionales</taxon>
        <taxon>Cellvibrionaceae</taxon>
        <taxon>Gilvimarinus</taxon>
    </lineage>
</organism>
<dbReference type="PROSITE" id="PS00924">
    <property type="entry name" value="ASP_GLU_RACEMASE_2"/>
    <property type="match status" value="1"/>
</dbReference>
<dbReference type="InterPro" id="IPR033134">
    <property type="entry name" value="Asp/Glu_racemase_AS_2"/>
</dbReference>
<feature type="active site" description="Proton donor/acceptor" evidence="7">
    <location>
        <position position="81"/>
    </location>
</feature>
<protein>
    <recommendedName>
        <fullName evidence="2 7">Glutamate racemase</fullName>
        <ecNumber evidence="2 7">5.1.1.3</ecNumber>
    </recommendedName>
</protein>
<feature type="binding site" evidence="7">
    <location>
        <begin position="15"/>
        <end position="16"/>
    </location>
    <ligand>
        <name>substrate</name>
    </ligand>
</feature>
<reference evidence="8" key="1">
    <citation type="submission" date="2023-07" db="EMBL/GenBank/DDBJ databases">
        <title>Gilvimarinus algae sp. nov., isolated from the surface of Kelp.</title>
        <authorList>
            <person name="Sun Y.Y."/>
            <person name="Gong Y."/>
            <person name="Du Z.J."/>
        </authorList>
    </citation>
    <scope>NUCLEOTIDE SEQUENCE</scope>
    <source>
        <strain evidence="8">SDUM040014</strain>
    </source>
</reference>
<comment type="function">
    <text evidence="7">Provides the (R)-glutamate required for cell wall biosynthesis.</text>
</comment>
<dbReference type="InterPro" id="IPR015942">
    <property type="entry name" value="Asp/Glu/hydantoin_racemase"/>
</dbReference>
<dbReference type="SUPFAM" id="SSF53681">
    <property type="entry name" value="Aspartate/glutamate racemase"/>
    <property type="match status" value="2"/>
</dbReference>
<evidence type="ECO:0000256" key="6">
    <source>
        <dbReference type="ARBA" id="ARBA00023316"/>
    </source>
</evidence>
<name>A0ABT8TGK4_9GAMM</name>
<dbReference type="NCBIfam" id="TIGR00067">
    <property type="entry name" value="glut_race"/>
    <property type="match status" value="1"/>
</dbReference>
<dbReference type="Pfam" id="PF01177">
    <property type="entry name" value="Asp_Glu_race"/>
    <property type="match status" value="1"/>
</dbReference>
<dbReference type="InterPro" id="IPR001920">
    <property type="entry name" value="Asp/Glu_race"/>
</dbReference>
<evidence type="ECO:0000256" key="1">
    <source>
        <dbReference type="ARBA" id="ARBA00001602"/>
    </source>
</evidence>
<dbReference type="PANTHER" id="PTHR21198:SF2">
    <property type="entry name" value="GLUTAMATE RACEMASE"/>
    <property type="match status" value="1"/>
</dbReference>
<feature type="binding site" evidence="7">
    <location>
        <begin position="82"/>
        <end position="83"/>
    </location>
    <ligand>
        <name>substrate</name>
    </ligand>
</feature>
<dbReference type="EMBL" id="JAULRT010000052">
    <property type="protein sequence ID" value="MDO3382523.1"/>
    <property type="molecule type" value="Genomic_DNA"/>
</dbReference>
<evidence type="ECO:0000256" key="3">
    <source>
        <dbReference type="ARBA" id="ARBA00022960"/>
    </source>
</evidence>
<dbReference type="RefSeq" id="WP_302712827.1">
    <property type="nucleotide sequence ID" value="NZ_JAULRT010000052.1"/>
</dbReference>
<evidence type="ECO:0000313" key="8">
    <source>
        <dbReference type="EMBL" id="MDO3382523.1"/>
    </source>
</evidence>
<comment type="caution">
    <text evidence="8">The sequence shown here is derived from an EMBL/GenBank/DDBJ whole genome shotgun (WGS) entry which is preliminary data.</text>
</comment>
<evidence type="ECO:0000256" key="7">
    <source>
        <dbReference type="HAMAP-Rule" id="MF_00258"/>
    </source>
</evidence>
<feature type="binding site" evidence="7">
    <location>
        <begin position="200"/>
        <end position="201"/>
    </location>
    <ligand>
        <name>substrate</name>
    </ligand>
</feature>
<comment type="catalytic activity">
    <reaction evidence="1 7">
        <text>L-glutamate = D-glutamate</text>
        <dbReference type="Rhea" id="RHEA:12813"/>
        <dbReference type="ChEBI" id="CHEBI:29985"/>
        <dbReference type="ChEBI" id="CHEBI:29986"/>
        <dbReference type="EC" id="5.1.1.3"/>
    </reaction>
</comment>
<feature type="binding site" evidence="7">
    <location>
        <begin position="47"/>
        <end position="48"/>
    </location>
    <ligand>
        <name>substrate</name>
    </ligand>
</feature>
<evidence type="ECO:0000256" key="2">
    <source>
        <dbReference type="ARBA" id="ARBA00013090"/>
    </source>
</evidence>
<evidence type="ECO:0000256" key="5">
    <source>
        <dbReference type="ARBA" id="ARBA00023235"/>
    </source>
</evidence>
<keyword evidence="9" id="KW-1185">Reference proteome</keyword>
<dbReference type="InterPro" id="IPR004391">
    <property type="entry name" value="Glu_race"/>
</dbReference>
<dbReference type="HAMAP" id="MF_00258">
    <property type="entry name" value="Glu_racemase"/>
    <property type="match status" value="1"/>
</dbReference>
<keyword evidence="5 7" id="KW-0413">Isomerase</keyword>
<evidence type="ECO:0000313" key="9">
    <source>
        <dbReference type="Proteomes" id="UP001168380"/>
    </source>
</evidence>
<dbReference type="GO" id="GO:0008881">
    <property type="term" value="F:glutamate racemase activity"/>
    <property type="evidence" value="ECO:0007669"/>
    <property type="project" value="UniProtKB-EC"/>
</dbReference>
<comment type="similarity">
    <text evidence="7">Belongs to the aspartate/glutamate racemases family.</text>
</comment>
<dbReference type="InterPro" id="IPR018187">
    <property type="entry name" value="Asp/Glu_racemase_AS_1"/>
</dbReference>
<dbReference type="EC" id="5.1.1.3" evidence="2 7"/>
<gene>
    <name evidence="7 8" type="primary">murI</name>
    <name evidence="8" type="ORF">QWI16_10100</name>
</gene>
<proteinExistence type="inferred from homology"/>